<evidence type="ECO:0000259" key="1">
    <source>
        <dbReference type="Pfam" id="PF08909"/>
    </source>
</evidence>
<dbReference type="EMBL" id="QQAV01000002">
    <property type="protein sequence ID" value="RDI26997.1"/>
    <property type="molecule type" value="Genomic_DNA"/>
</dbReference>
<dbReference type="OrthoDB" id="212426at2"/>
<feature type="domain" description="DUF1854" evidence="1">
    <location>
        <begin position="32"/>
        <end position="159"/>
    </location>
</feature>
<dbReference type="RefSeq" id="WP_114802232.1">
    <property type="nucleotide sequence ID" value="NZ_QQAV01000002.1"/>
</dbReference>
<organism evidence="2 3">
    <name type="scientific">Pseudacidovorax intermedius</name>
    <dbReference type="NCBI Taxonomy" id="433924"/>
    <lineage>
        <taxon>Bacteria</taxon>
        <taxon>Pseudomonadati</taxon>
        <taxon>Pseudomonadota</taxon>
        <taxon>Betaproteobacteria</taxon>
        <taxon>Burkholderiales</taxon>
        <taxon>Comamonadaceae</taxon>
        <taxon>Pseudacidovorax</taxon>
    </lineage>
</organism>
<evidence type="ECO:0000313" key="2">
    <source>
        <dbReference type="EMBL" id="RDI26997.1"/>
    </source>
</evidence>
<proteinExistence type="predicted"/>
<gene>
    <name evidence="2" type="ORF">DFR41_10229</name>
</gene>
<dbReference type="STRING" id="433924.NS331_22470"/>
<dbReference type="Proteomes" id="UP000255265">
    <property type="component" value="Unassembled WGS sequence"/>
</dbReference>
<protein>
    <submittedName>
        <fullName evidence="2">Uncharacterized protein DUF1854</fullName>
    </submittedName>
</protein>
<keyword evidence="3" id="KW-1185">Reference proteome</keyword>
<accession>A0A370FIJ4</accession>
<evidence type="ECO:0000313" key="3">
    <source>
        <dbReference type="Proteomes" id="UP000255265"/>
    </source>
</evidence>
<dbReference type="InterPro" id="IPR015005">
    <property type="entry name" value="DUF1854"/>
</dbReference>
<dbReference type="AlphaFoldDB" id="A0A370FIJ4"/>
<sequence length="160" mass="17572">MSVDALNDATLQLQRDALGTLLWTGLAGRAEPVVPVRAFPLSAPGEGVSLVGADGRERCWIARTDALPPATRALVDEALAPRDFAPELQQLMDVSTFAVPSTWTVRTDRGDTRFVLRAEEDIRRLEDGGLLITSAHGVHFRISRPMALDRASRKLLERFL</sequence>
<comment type="caution">
    <text evidence="2">The sequence shown here is derived from an EMBL/GenBank/DDBJ whole genome shotgun (WGS) entry which is preliminary data.</text>
</comment>
<name>A0A370FIJ4_9BURK</name>
<dbReference type="Pfam" id="PF08909">
    <property type="entry name" value="DUF1854"/>
    <property type="match status" value="1"/>
</dbReference>
<reference evidence="2 3" key="1">
    <citation type="submission" date="2018-07" db="EMBL/GenBank/DDBJ databases">
        <title>Genomic Encyclopedia of Type Strains, Phase IV (KMG-IV): sequencing the most valuable type-strain genomes for metagenomic binning, comparative biology and taxonomic classification.</title>
        <authorList>
            <person name="Goeker M."/>
        </authorList>
    </citation>
    <scope>NUCLEOTIDE SEQUENCE [LARGE SCALE GENOMIC DNA]</scope>
    <source>
        <strain evidence="2 3">DSM 21352</strain>
    </source>
</reference>